<dbReference type="InterPro" id="IPR003187">
    <property type="entry name" value="PLipase_A1"/>
</dbReference>
<dbReference type="PRINTS" id="PR01486">
    <property type="entry name" value="PHPHLIPASEA1"/>
</dbReference>
<reference evidence="3 4" key="1">
    <citation type="submission" date="2013-11" db="EMBL/GenBank/DDBJ databases">
        <title>Draft genome sequence and annotation of the entomopathogenic bacterium, Xenorhabdus cabanillasi strain JM26.</title>
        <authorList>
            <person name="Gualtieri M."/>
            <person name="Ogier J.C."/>
            <person name="Pages S."/>
            <person name="Givaudan A."/>
            <person name="Gaudriault S."/>
        </authorList>
    </citation>
    <scope>NUCLEOTIDE SEQUENCE [LARGE SCALE GENOMIC DNA]</scope>
    <source>
        <strain evidence="3 4">JM26</strain>
    </source>
</reference>
<keyword evidence="2" id="KW-0443">Lipid metabolism</keyword>
<comment type="subunit">
    <text evidence="2">Homodimer; dimerization is reversible, and the dimeric form is the active one.</text>
</comment>
<sequence length="66" mass="7357">MLISCLECLSNKQAVVNGGGERGWSYLLSKHVRVYTQVFSGHGEPIIDDNFKQTQFGINAMLNDIL</sequence>
<accession>W1J5D0</accession>
<dbReference type="GO" id="GO:0046872">
    <property type="term" value="F:metal ion binding"/>
    <property type="evidence" value="ECO:0007669"/>
    <property type="project" value="UniProtKB-KW"/>
</dbReference>
<comment type="subcellular location">
    <subcellularLocation>
        <location evidence="2">Cell outer membrane</location>
        <topology evidence="2">Multi-pass membrane protein</topology>
    </subcellularLocation>
    <text evidence="2">One of the very few enzymes located there.</text>
</comment>
<keyword evidence="2" id="KW-0378">Hydrolase</keyword>
<comment type="catalytic activity">
    <reaction evidence="2">
        <text>a 1,2-diacyl-sn-glycero-3-phosphocholine + H2O = a 2-acyl-sn-glycero-3-phosphocholine + a fatty acid + H(+)</text>
        <dbReference type="Rhea" id="RHEA:18689"/>
        <dbReference type="ChEBI" id="CHEBI:15377"/>
        <dbReference type="ChEBI" id="CHEBI:15378"/>
        <dbReference type="ChEBI" id="CHEBI:28868"/>
        <dbReference type="ChEBI" id="CHEBI:57643"/>
        <dbReference type="ChEBI" id="CHEBI:57875"/>
        <dbReference type="EC" id="3.1.1.32"/>
    </reaction>
</comment>
<keyword evidence="2" id="KW-0472">Membrane</keyword>
<gene>
    <name evidence="3" type="ORF">XCR1_2630005</name>
</gene>
<comment type="caution">
    <text evidence="3">The sequence shown here is derived from an EMBL/GenBank/DDBJ whole genome shotgun (WGS) entry which is preliminary data.</text>
</comment>
<dbReference type="EC" id="3.1.1.32" evidence="2"/>
<dbReference type="GO" id="GO:0009279">
    <property type="term" value="C:cell outer membrane"/>
    <property type="evidence" value="ECO:0007669"/>
    <property type="project" value="UniProtKB-SubCell"/>
</dbReference>
<comment type="similarity">
    <text evidence="2">Belongs to the phospholipase A1 family.</text>
</comment>
<comment type="cofactor">
    <cofactor evidence="2">
        <name>Ca(2+)</name>
        <dbReference type="ChEBI" id="CHEBI:29108"/>
    </cofactor>
    <text evidence="2">Binds 1 Ca(2+) ion per monomer. In the dimeric form the Ca(2+) is bound by different amino acids with binding of each Ca(2+) shared with ligands coming from each monomer. The Ca(2+) ion may have a role in catalysis.</text>
</comment>
<name>W1J5D0_9GAMM</name>
<dbReference type="OrthoDB" id="188433at2"/>
<dbReference type="GO" id="GO:0008970">
    <property type="term" value="F:phospholipase A1 activity"/>
    <property type="evidence" value="ECO:0007669"/>
    <property type="project" value="UniProtKB-EC"/>
</dbReference>
<protein>
    <recommendedName>
        <fullName evidence="1 2">Phospholipase A1</fullName>
        <ecNumber evidence="2">3.1.1.32</ecNumber>
        <ecNumber evidence="2">3.1.1.4</ecNumber>
    </recommendedName>
    <alternativeName>
        <fullName evidence="2">Phosphatidylcholine 1-acylhydrolase</fullName>
    </alternativeName>
</protein>
<dbReference type="EC" id="3.1.1.4" evidence="2"/>
<dbReference type="GO" id="GO:0004623">
    <property type="term" value="F:phospholipase A2 activity"/>
    <property type="evidence" value="ECO:0007669"/>
    <property type="project" value="UniProtKB-EC"/>
</dbReference>
<keyword evidence="2" id="KW-0442">Lipid degradation</keyword>
<dbReference type="EMBL" id="CBXE010000183">
    <property type="protein sequence ID" value="CDL85909.1"/>
    <property type="molecule type" value="Genomic_DNA"/>
</dbReference>
<evidence type="ECO:0000313" key="4">
    <source>
        <dbReference type="Proteomes" id="UP000019197"/>
    </source>
</evidence>
<dbReference type="GO" id="GO:0016042">
    <property type="term" value="P:lipid catabolic process"/>
    <property type="evidence" value="ECO:0007669"/>
    <property type="project" value="UniProtKB-KW"/>
</dbReference>
<proteinExistence type="inferred from homology"/>
<comment type="function">
    <text evidence="2">Hydrolysis of phosphatidylcholine with phospholipase A2 (EC 3.1.1.4) and phospholipase A1 (EC 3.1.1.32) activities.</text>
</comment>
<comment type="catalytic activity">
    <reaction evidence="2">
        <text>a 1,2-diacyl-sn-glycero-3-phosphocholine + H2O = a 1-acyl-sn-glycero-3-phosphocholine + a fatty acid + H(+)</text>
        <dbReference type="Rhea" id="RHEA:15801"/>
        <dbReference type="ChEBI" id="CHEBI:15377"/>
        <dbReference type="ChEBI" id="CHEBI:15378"/>
        <dbReference type="ChEBI" id="CHEBI:28868"/>
        <dbReference type="ChEBI" id="CHEBI:57643"/>
        <dbReference type="ChEBI" id="CHEBI:58168"/>
        <dbReference type="EC" id="3.1.1.4"/>
    </reaction>
</comment>
<dbReference type="InterPro" id="IPR036541">
    <property type="entry name" value="PLipase_A1_sf"/>
</dbReference>
<dbReference type="Proteomes" id="UP000019197">
    <property type="component" value="Unassembled WGS sequence"/>
</dbReference>
<dbReference type="SUPFAM" id="SSF56931">
    <property type="entry name" value="Outer membrane phospholipase A (OMPLA)"/>
    <property type="match status" value="1"/>
</dbReference>
<dbReference type="Pfam" id="PF02253">
    <property type="entry name" value="PLA1"/>
    <property type="match status" value="1"/>
</dbReference>
<evidence type="ECO:0000256" key="1">
    <source>
        <dbReference type="ARBA" id="ARBA00021726"/>
    </source>
</evidence>
<keyword evidence="2" id="KW-0479">Metal-binding</keyword>
<dbReference type="AlphaFoldDB" id="W1J5D0"/>
<evidence type="ECO:0000313" key="3">
    <source>
        <dbReference type="EMBL" id="CDL85909.1"/>
    </source>
</evidence>
<keyword evidence="2" id="KW-0106">Calcium</keyword>
<keyword evidence="2" id="KW-0998">Cell outer membrane</keyword>
<dbReference type="Gene3D" id="2.40.230.10">
    <property type="entry name" value="Phospholipase A1"/>
    <property type="match status" value="1"/>
</dbReference>
<evidence type="ECO:0000256" key="2">
    <source>
        <dbReference type="RuleBase" id="RU366027"/>
    </source>
</evidence>
<organism evidence="3 4">
    <name type="scientific">Xenorhabdus cabanillasii JM26</name>
    <dbReference type="NCBI Taxonomy" id="1427517"/>
    <lineage>
        <taxon>Bacteria</taxon>
        <taxon>Pseudomonadati</taxon>
        <taxon>Pseudomonadota</taxon>
        <taxon>Gammaproteobacteria</taxon>
        <taxon>Enterobacterales</taxon>
        <taxon>Morganellaceae</taxon>
        <taxon>Xenorhabdus</taxon>
    </lineage>
</organism>